<evidence type="ECO:0000256" key="1">
    <source>
        <dbReference type="ARBA" id="ARBA00004370"/>
    </source>
</evidence>
<protein>
    <recommendedName>
        <fullName evidence="8">ATP synthase subunit delta</fullName>
    </recommendedName>
</protein>
<gene>
    <name evidence="7" type="ORF">METZ01_LOCUS240893</name>
</gene>
<evidence type="ECO:0000256" key="2">
    <source>
        <dbReference type="ARBA" id="ARBA00022448"/>
    </source>
</evidence>
<feature type="non-terminal residue" evidence="7">
    <location>
        <position position="156"/>
    </location>
</feature>
<dbReference type="SUPFAM" id="SSF47928">
    <property type="entry name" value="N-terminal domain of the delta subunit of the F1F0-ATP synthase"/>
    <property type="match status" value="1"/>
</dbReference>
<proteinExistence type="predicted"/>
<dbReference type="PANTHER" id="PTHR11910">
    <property type="entry name" value="ATP SYNTHASE DELTA CHAIN"/>
    <property type="match status" value="1"/>
</dbReference>
<evidence type="ECO:0000313" key="7">
    <source>
        <dbReference type="EMBL" id="SVB88039.1"/>
    </source>
</evidence>
<keyword evidence="6" id="KW-0066">ATP synthesis</keyword>
<sequence length="156" mass="17664">MSSKSTFSNSTSKSYAIALYELSKETSELDKVENGMRSLNKLLSESSDFKEMILNPTIVKEDKRDVIFAIADQNNFSKVLKIFLGFVAMKNRLFFLGKIIEGFLNLVSDNKGELKAKLVSSKKLSTEEQKKIQIELSKDFKSPLNINYEHDPDLIG</sequence>
<keyword evidence="5" id="KW-0472">Membrane</keyword>
<organism evidence="7">
    <name type="scientific">marine metagenome</name>
    <dbReference type="NCBI Taxonomy" id="408172"/>
    <lineage>
        <taxon>unclassified sequences</taxon>
        <taxon>metagenomes</taxon>
        <taxon>ecological metagenomes</taxon>
    </lineage>
</organism>
<dbReference type="InterPro" id="IPR000711">
    <property type="entry name" value="ATPase_OSCP/dsu"/>
</dbReference>
<evidence type="ECO:0008006" key="8">
    <source>
        <dbReference type="Google" id="ProtNLM"/>
    </source>
</evidence>
<dbReference type="NCBIfam" id="TIGR01145">
    <property type="entry name" value="ATP_synt_delta"/>
    <property type="match status" value="1"/>
</dbReference>
<reference evidence="7" key="1">
    <citation type="submission" date="2018-05" db="EMBL/GenBank/DDBJ databases">
        <authorList>
            <person name="Lanie J.A."/>
            <person name="Ng W.-L."/>
            <person name="Kazmierczak K.M."/>
            <person name="Andrzejewski T.M."/>
            <person name="Davidsen T.M."/>
            <person name="Wayne K.J."/>
            <person name="Tettelin H."/>
            <person name="Glass J.I."/>
            <person name="Rusch D."/>
            <person name="Podicherti R."/>
            <person name="Tsui H.-C.T."/>
            <person name="Winkler M.E."/>
        </authorList>
    </citation>
    <scope>NUCLEOTIDE SEQUENCE</scope>
</reference>
<evidence type="ECO:0000256" key="4">
    <source>
        <dbReference type="ARBA" id="ARBA00023065"/>
    </source>
</evidence>
<dbReference type="Pfam" id="PF00213">
    <property type="entry name" value="OSCP"/>
    <property type="match status" value="1"/>
</dbReference>
<evidence type="ECO:0000256" key="3">
    <source>
        <dbReference type="ARBA" id="ARBA00022781"/>
    </source>
</evidence>
<accession>A0A382HLF7</accession>
<keyword evidence="4" id="KW-0406">Ion transport</keyword>
<dbReference type="Gene3D" id="1.10.520.20">
    <property type="entry name" value="N-terminal domain of the delta subunit of the F1F0-ATP synthase"/>
    <property type="match status" value="1"/>
</dbReference>
<dbReference type="GO" id="GO:0016020">
    <property type="term" value="C:membrane"/>
    <property type="evidence" value="ECO:0007669"/>
    <property type="project" value="UniProtKB-SubCell"/>
</dbReference>
<keyword evidence="2" id="KW-0813">Transport</keyword>
<dbReference type="InterPro" id="IPR026015">
    <property type="entry name" value="ATP_synth_OSCP/delta_N_sf"/>
</dbReference>
<comment type="subcellular location">
    <subcellularLocation>
        <location evidence="1">Membrane</location>
    </subcellularLocation>
</comment>
<dbReference type="GO" id="GO:0046933">
    <property type="term" value="F:proton-transporting ATP synthase activity, rotational mechanism"/>
    <property type="evidence" value="ECO:0007669"/>
    <property type="project" value="InterPro"/>
</dbReference>
<name>A0A382HLF7_9ZZZZ</name>
<dbReference type="EMBL" id="UINC01061936">
    <property type="protein sequence ID" value="SVB88039.1"/>
    <property type="molecule type" value="Genomic_DNA"/>
</dbReference>
<dbReference type="AlphaFoldDB" id="A0A382HLF7"/>
<dbReference type="PRINTS" id="PR00125">
    <property type="entry name" value="ATPASEDELTA"/>
</dbReference>
<evidence type="ECO:0000256" key="5">
    <source>
        <dbReference type="ARBA" id="ARBA00023136"/>
    </source>
</evidence>
<keyword evidence="3" id="KW-0375">Hydrogen ion transport</keyword>
<evidence type="ECO:0000256" key="6">
    <source>
        <dbReference type="ARBA" id="ARBA00023310"/>
    </source>
</evidence>